<dbReference type="KEGG" id="eff:skT53_32590"/>
<dbReference type="GO" id="GO:0046872">
    <property type="term" value="F:metal ion binding"/>
    <property type="evidence" value="ECO:0007669"/>
    <property type="project" value="InterPro"/>
</dbReference>
<dbReference type="Gene3D" id="1.20.58.1000">
    <property type="entry name" value="Metal-sensitive repressor, helix protomer"/>
    <property type="match status" value="1"/>
</dbReference>
<dbReference type="PANTHER" id="PTHR33677">
    <property type="entry name" value="TRANSCRIPTIONAL REPRESSOR FRMR-RELATED"/>
    <property type="match status" value="1"/>
</dbReference>
<dbReference type="Proteomes" id="UP000593802">
    <property type="component" value="Chromosome"/>
</dbReference>
<dbReference type="InterPro" id="IPR003735">
    <property type="entry name" value="Metal_Tscrpt_repr"/>
</dbReference>
<name>A0A7I8DDS8_9BACL</name>
<dbReference type="Pfam" id="PF02583">
    <property type="entry name" value="Trns_repr_metal"/>
    <property type="match status" value="1"/>
</dbReference>
<gene>
    <name evidence="1" type="ORF">skT53_32590</name>
</gene>
<protein>
    <recommendedName>
        <fullName evidence="3">Cytoplasmic protein</fullName>
    </recommendedName>
</protein>
<proteinExistence type="predicted"/>
<dbReference type="GO" id="GO:0003677">
    <property type="term" value="F:DNA binding"/>
    <property type="evidence" value="ECO:0007669"/>
    <property type="project" value="InterPro"/>
</dbReference>
<evidence type="ECO:0000313" key="2">
    <source>
        <dbReference type="Proteomes" id="UP000593802"/>
    </source>
</evidence>
<evidence type="ECO:0008006" key="3">
    <source>
        <dbReference type="Google" id="ProtNLM"/>
    </source>
</evidence>
<dbReference type="CDD" id="cd10155">
    <property type="entry name" value="BsYrkD-like_DUF156"/>
    <property type="match status" value="1"/>
</dbReference>
<dbReference type="RefSeq" id="WP_200758909.1">
    <property type="nucleotide sequence ID" value="NZ_AP023366.1"/>
</dbReference>
<keyword evidence="2" id="KW-1185">Reference proteome</keyword>
<sequence length="86" mass="9657">MEYNGAMKNRLRRIEGQVRGVLSMMEQEKDCRDVVTQLTAIRTAVDRAIGLVVAGNLEACIRDELEKGNDPDKVIKEAVELLVKSR</sequence>
<dbReference type="EMBL" id="AP023366">
    <property type="protein sequence ID" value="BCJ88274.1"/>
    <property type="molecule type" value="Genomic_DNA"/>
</dbReference>
<dbReference type="InterPro" id="IPR038390">
    <property type="entry name" value="Metal_Tscrpt_repr_sf"/>
</dbReference>
<accession>A0A7I8DDS8</accession>
<dbReference type="PANTHER" id="PTHR33677:SF5">
    <property type="entry name" value="TRANSCRIPTIONAL REPRESSOR FRMR"/>
    <property type="match status" value="1"/>
</dbReference>
<reference evidence="1 2" key="1">
    <citation type="submission" date="2020-08" db="EMBL/GenBank/DDBJ databases">
        <title>Complete Genome Sequence of Effusibacillus dendaii Strain skT53, Isolated from Farmland soil.</title>
        <authorList>
            <person name="Konishi T."/>
            <person name="Kawasaki H."/>
        </authorList>
    </citation>
    <scope>NUCLEOTIDE SEQUENCE [LARGE SCALE GENOMIC DNA]</scope>
    <source>
        <strain evidence="2">skT53</strain>
    </source>
</reference>
<dbReference type="AlphaFoldDB" id="A0A7I8DDS8"/>
<evidence type="ECO:0000313" key="1">
    <source>
        <dbReference type="EMBL" id="BCJ88274.1"/>
    </source>
</evidence>
<organism evidence="1 2">
    <name type="scientific">Effusibacillus dendaii</name>
    <dbReference type="NCBI Taxonomy" id="2743772"/>
    <lineage>
        <taxon>Bacteria</taxon>
        <taxon>Bacillati</taxon>
        <taxon>Bacillota</taxon>
        <taxon>Bacilli</taxon>
        <taxon>Bacillales</taxon>
        <taxon>Alicyclobacillaceae</taxon>
        <taxon>Effusibacillus</taxon>
    </lineage>
</organism>
<dbReference type="GO" id="GO:0045892">
    <property type="term" value="P:negative regulation of DNA-templated transcription"/>
    <property type="evidence" value="ECO:0007669"/>
    <property type="project" value="UniProtKB-ARBA"/>
</dbReference>